<dbReference type="Proteomes" id="UP000603453">
    <property type="component" value="Unassembled WGS sequence"/>
</dbReference>
<reference evidence="2" key="1">
    <citation type="submission" date="2020-12" db="EMBL/GenBank/DDBJ databases">
        <title>Metabolic potential, ecology and presence of endohyphal bacteria is reflected in genomic diversity of Mucoromycotina.</title>
        <authorList>
            <person name="Muszewska A."/>
            <person name="Okrasinska A."/>
            <person name="Steczkiewicz K."/>
            <person name="Drgas O."/>
            <person name="Orlowska M."/>
            <person name="Perlinska-Lenart U."/>
            <person name="Aleksandrzak-Piekarczyk T."/>
            <person name="Szatraj K."/>
            <person name="Zielenkiewicz U."/>
            <person name="Pilsyk S."/>
            <person name="Malc E."/>
            <person name="Mieczkowski P."/>
            <person name="Kruszewska J.S."/>
            <person name="Biernat P."/>
            <person name="Pawlowska J."/>
        </authorList>
    </citation>
    <scope>NUCLEOTIDE SEQUENCE</scope>
    <source>
        <strain evidence="2">WA0000017839</strain>
    </source>
</reference>
<dbReference type="AlphaFoldDB" id="A0A8H7QEF6"/>
<accession>A0A8H7QEF6</accession>
<evidence type="ECO:0000313" key="3">
    <source>
        <dbReference type="Proteomes" id="UP000603453"/>
    </source>
</evidence>
<sequence>MNNQNNASNPIDGQPESSQHGIVERGCGRGRGNGRGCGGRNGLGRGNQSGGQNEDDQEGSQRFRGVII</sequence>
<feature type="compositionally biased region" description="Polar residues" evidence="1">
    <location>
        <begin position="1"/>
        <end position="20"/>
    </location>
</feature>
<name>A0A8H7QEF6_9FUNG</name>
<evidence type="ECO:0000256" key="1">
    <source>
        <dbReference type="SAM" id="MobiDB-lite"/>
    </source>
</evidence>
<comment type="caution">
    <text evidence="2">The sequence shown here is derived from an EMBL/GenBank/DDBJ whole genome shotgun (WGS) entry which is preliminary data.</text>
</comment>
<feature type="compositionally biased region" description="Gly residues" evidence="1">
    <location>
        <begin position="29"/>
        <end position="49"/>
    </location>
</feature>
<organism evidence="2 3">
    <name type="scientific">Mucor saturninus</name>
    <dbReference type="NCBI Taxonomy" id="64648"/>
    <lineage>
        <taxon>Eukaryota</taxon>
        <taxon>Fungi</taxon>
        <taxon>Fungi incertae sedis</taxon>
        <taxon>Mucoromycota</taxon>
        <taxon>Mucoromycotina</taxon>
        <taxon>Mucoromycetes</taxon>
        <taxon>Mucorales</taxon>
        <taxon>Mucorineae</taxon>
        <taxon>Mucoraceae</taxon>
        <taxon>Mucor</taxon>
    </lineage>
</organism>
<evidence type="ECO:0000313" key="2">
    <source>
        <dbReference type="EMBL" id="KAG2190983.1"/>
    </source>
</evidence>
<keyword evidence="3" id="KW-1185">Reference proteome</keyword>
<proteinExistence type="predicted"/>
<gene>
    <name evidence="2" type="ORF">INT47_012936</name>
</gene>
<feature type="region of interest" description="Disordered" evidence="1">
    <location>
        <begin position="1"/>
        <end position="68"/>
    </location>
</feature>
<protein>
    <submittedName>
        <fullName evidence="2">Uncharacterized protein</fullName>
    </submittedName>
</protein>
<dbReference type="EMBL" id="JAEPRD010000499">
    <property type="protein sequence ID" value="KAG2190983.1"/>
    <property type="molecule type" value="Genomic_DNA"/>
</dbReference>